<dbReference type="NCBIfam" id="NF005162">
    <property type="entry name" value="PRK06638.1-1"/>
    <property type="match status" value="1"/>
</dbReference>
<evidence type="ECO:0000256" key="7">
    <source>
        <dbReference type="ARBA" id="ARBA00022967"/>
    </source>
</evidence>
<sequence length="171" mass="17943">MSLSGYDIVFYAASAFALLTTAIAITRANPLYGLLNFVLSLLGMAVVFYTLGAPFAAALEVIVYAGAIMVLFLFVVMMLRLDRTAIARESGWLTSSIWIIPILSGAALAGELLYGLLGSTGPAGAHHIVSPQAVGLKLFTTDLAAVELASMLLLAGLIGAYHLGRPARARD</sequence>
<feature type="transmembrane region" description="Helical" evidence="13">
    <location>
        <begin position="6"/>
        <end position="25"/>
    </location>
</feature>
<organism evidence="14 15">
    <name type="scientific">Acidiphilium rubrum</name>
    <dbReference type="NCBI Taxonomy" id="526"/>
    <lineage>
        <taxon>Bacteria</taxon>
        <taxon>Pseudomonadati</taxon>
        <taxon>Pseudomonadota</taxon>
        <taxon>Alphaproteobacteria</taxon>
        <taxon>Acetobacterales</taxon>
        <taxon>Acidocellaceae</taxon>
        <taxon>Acidiphilium</taxon>
    </lineage>
</organism>
<dbReference type="PANTHER" id="PTHR33269:SF17">
    <property type="entry name" value="NADH-UBIQUINONE OXIDOREDUCTASE CHAIN 6"/>
    <property type="match status" value="1"/>
</dbReference>
<dbReference type="EC" id="7.1.1.-" evidence="13"/>
<keyword evidence="10 13" id="KW-0472">Membrane</keyword>
<keyword evidence="5 13" id="KW-0812">Transmembrane</keyword>
<reference evidence="14 15" key="1">
    <citation type="submission" date="2017-01" db="EMBL/GenBank/DDBJ databases">
        <authorList>
            <person name="Varghese N."/>
            <person name="Submissions S."/>
        </authorList>
    </citation>
    <scope>NUCLEOTIDE SEQUENCE [LARGE SCALE GENOMIC DNA]</scope>
    <source>
        <strain evidence="14 15">ATCC 35905</strain>
    </source>
</reference>
<keyword evidence="6 13" id="KW-0874">Quinone</keyword>
<keyword evidence="15" id="KW-1185">Reference proteome</keyword>
<evidence type="ECO:0000313" key="15">
    <source>
        <dbReference type="Proteomes" id="UP000186308"/>
    </source>
</evidence>
<comment type="caution">
    <text evidence="14">The sequence shown here is derived from an EMBL/GenBank/DDBJ whole genome shotgun (WGS) entry which is preliminary data.</text>
</comment>
<comment type="subcellular location">
    <subcellularLocation>
        <location evidence="1 13">Cell membrane</location>
        <topology evidence="1 13">Multi-pass membrane protein</topology>
    </subcellularLocation>
</comment>
<dbReference type="PANTHER" id="PTHR33269">
    <property type="entry name" value="NADH-UBIQUINONE OXIDOREDUCTASE CHAIN 6"/>
    <property type="match status" value="1"/>
</dbReference>
<dbReference type="FunFam" id="1.20.120.1200:FF:000001">
    <property type="entry name" value="NADH-quinone oxidoreductase subunit J"/>
    <property type="match status" value="1"/>
</dbReference>
<evidence type="ECO:0000256" key="12">
    <source>
        <dbReference type="ARBA" id="ARBA00047712"/>
    </source>
</evidence>
<dbReference type="OrthoDB" id="9790848at2"/>
<dbReference type="GO" id="GO:0048038">
    <property type="term" value="F:quinone binding"/>
    <property type="evidence" value="ECO:0007669"/>
    <property type="project" value="UniProtKB-UniRule"/>
</dbReference>
<keyword evidence="9 13" id="KW-0520">NAD</keyword>
<comment type="subunit">
    <text evidence="11">Composed of 13 different subunits. Subunits NuoA, H, J, K, L, M, N constitute the membrane sector of the complex.</text>
</comment>
<dbReference type="EMBL" id="FTNE01000001">
    <property type="protein sequence ID" value="SIQ05436.1"/>
    <property type="molecule type" value="Genomic_DNA"/>
</dbReference>
<dbReference type="InterPro" id="IPR001457">
    <property type="entry name" value="NADH_UbQ/plastoQ_OxRdtase_su6"/>
</dbReference>
<comment type="catalytic activity">
    <reaction evidence="12 13">
        <text>a quinone + NADH + 5 H(+)(in) = a quinol + NAD(+) + 4 H(+)(out)</text>
        <dbReference type="Rhea" id="RHEA:57888"/>
        <dbReference type="ChEBI" id="CHEBI:15378"/>
        <dbReference type="ChEBI" id="CHEBI:24646"/>
        <dbReference type="ChEBI" id="CHEBI:57540"/>
        <dbReference type="ChEBI" id="CHEBI:57945"/>
        <dbReference type="ChEBI" id="CHEBI:132124"/>
    </reaction>
</comment>
<dbReference type="Pfam" id="PF00499">
    <property type="entry name" value="Oxidored_q3"/>
    <property type="match status" value="1"/>
</dbReference>
<dbReference type="GO" id="GO:0008137">
    <property type="term" value="F:NADH dehydrogenase (ubiquinone) activity"/>
    <property type="evidence" value="ECO:0007669"/>
    <property type="project" value="UniProtKB-UniRule"/>
</dbReference>
<gene>
    <name evidence="14" type="ORF">SAMN05421828_10196</name>
</gene>
<feature type="transmembrane region" description="Helical" evidence="13">
    <location>
        <begin position="91"/>
        <end position="110"/>
    </location>
</feature>
<accession>A0A8G2CHF7</accession>
<dbReference type="InterPro" id="IPR042106">
    <property type="entry name" value="Nuo/plastoQ_OxRdtase_6_NuoJ"/>
</dbReference>
<evidence type="ECO:0000256" key="5">
    <source>
        <dbReference type="ARBA" id="ARBA00022692"/>
    </source>
</evidence>
<evidence type="ECO:0000256" key="8">
    <source>
        <dbReference type="ARBA" id="ARBA00022989"/>
    </source>
</evidence>
<evidence type="ECO:0000256" key="9">
    <source>
        <dbReference type="ARBA" id="ARBA00023027"/>
    </source>
</evidence>
<keyword evidence="8 13" id="KW-1133">Transmembrane helix</keyword>
<proteinExistence type="inferred from homology"/>
<dbReference type="Proteomes" id="UP000186308">
    <property type="component" value="Unassembled WGS sequence"/>
</dbReference>
<dbReference type="GO" id="GO:0005886">
    <property type="term" value="C:plasma membrane"/>
    <property type="evidence" value="ECO:0007669"/>
    <property type="project" value="UniProtKB-SubCell"/>
</dbReference>
<name>A0A8G2CHF7_ACIRU</name>
<feature type="transmembrane region" description="Helical" evidence="13">
    <location>
        <begin position="143"/>
        <end position="163"/>
    </location>
</feature>
<evidence type="ECO:0000256" key="1">
    <source>
        <dbReference type="ARBA" id="ARBA00004651"/>
    </source>
</evidence>
<evidence type="ECO:0000256" key="13">
    <source>
        <dbReference type="RuleBase" id="RU004429"/>
    </source>
</evidence>
<evidence type="ECO:0000256" key="2">
    <source>
        <dbReference type="ARBA" id="ARBA00005698"/>
    </source>
</evidence>
<evidence type="ECO:0000256" key="3">
    <source>
        <dbReference type="ARBA" id="ARBA00019907"/>
    </source>
</evidence>
<protein>
    <recommendedName>
        <fullName evidence="3 13">NADH-quinone oxidoreductase subunit J</fullName>
        <ecNumber evidence="13">7.1.1.-</ecNumber>
    </recommendedName>
</protein>
<dbReference type="AlphaFoldDB" id="A0A8G2CHF7"/>
<evidence type="ECO:0000313" key="14">
    <source>
        <dbReference type="EMBL" id="SIQ05436.1"/>
    </source>
</evidence>
<evidence type="ECO:0000256" key="10">
    <source>
        <dbReference type="ARBA" id="ARBA00023136"/>
    </source>
</evidence>
<dbReference type="RefSeq" id="WP_029311509.1">
    <property type="nucleotide sequence ID" value="NZ_FTNE01000001.1"/>
</dbReference>
<feature type="transmembrane region" description="Helical" evidence="13">
    <location>
        <begin position="32"/>
        <end position="51"/>
    </location>
</feature>
<evidence type="ECO:0000256" key="6">
    <source>
        <dbReference type="ARBA" id="ARBA00022719"/>
    </source>
</evidence>
<evidence type="ECO:0000256" key="11">
    <source>
        <dbReference type="ARBA" id="ARBA00025811"/>
    </source>
</evidence>
<evidence type="ECO:0000256" key="4">
    <source>
        <dbReference type="ARBA" id="ARBA00022475"/>
    </source>
</evidence>
<feature type="transmembrane region" description="Helical" evidence="13">
    <location>
        <begin position="57"/>
        <end position="79"/>
    </location>
</feature>
<comment type="function">
    <text evidence="13">NDH-1 shuttles electrons from NADH, via FMN and iron-sulfur (Fe-S) centers, to quinones in the respiratory chain. Couples the redox reaction to proton translocation (for every two electrons transferred, four hydrogen ions are translocated across the cytoplasmic membrane), and thus conserves the redox energy in a proton gradient.</text>
</comment>
<comment type="similarity">
    <text evidence="2 13">Belongs to the complex I subunit 6 family.</text>
</comment>
<keyword evidence="4 13" id="KW-1003">Cell membrane</keyword>
<dbReference type="Gene3D" id="1.20.120.1200">
    <property type="entry name" value="NADH-ubiquinone/plastoquinone oxidoreductase chain 6, subunit NuoJ"/>
    <property type="match status" value="1"/>
</dbReference>
<keyword evidence="7" id="KW-1278">Translocase</keyword>